<dbReference type="SUPFAM" id="SSF55347">
    <property type="entry name" value="Glyceraldehyde-3-phosphate dehydrogenase-like, C-terminal domain"/>
    <property type="match status" value="1"/>
</dbReference>
<dbReference type="GO" id="GO:0030145">
    <property type="term" value="F:manganese ion binding"/>
    <property type="evidence" value="ECO:0007669"/>
    <property type="project" value="TreeGrafter"/>
</dbReference>
<dbReference type="UniPathway" id="UPA00056">
    <property type="reaction ID" value="UER00092"/>
</dbReference>
<dbReference type="Pfam" id="PF08436">
    <property type="entry name" value="DXP_redisom_C"/>
    <property type="match status" value="1"/>
</dbReference>
<feature type="binding site" evidence="9">
    <location>
        <position position="206"/>
    </location>
    <ligand>
        <name>NADPH</name>
        <dbReference type="ChEBI" id="CHEBI:57783"/>
    </ligand>
</feature>
<feature type="binding site" evidence="9">
    <location>
        <position position="127"/>
    </location>
    <ligand>
        <name>NADPH</name>
        <dbReference type="ChEBI" id="CHEBI:57783"/>
    </ligand>
</feature>
<dbReference type="InterPro" id="IPR013644">
    <property type="entry name" value="DXP_reductoisomerase_C"/>
</dbReference>
<protein>
    <recommendedName>
        <fullName evidence="9">1-deoxy-D-xylulose 5-phosphate reductoisomerase</fullName>
        <shortName evidence="9">DXP reductoisomerase</shortName>
        <ecNumber evidence="9">1.1.1.267</ecNumber>
    </recommendedName>
    <alternativeName>
        <fullName evidence="9">1-deoxyxylulose-5-phosphate reductoisomerase</fullName>
    </alternativeName>
    <alternativeName>
        <fullName evidence="9">2-C-methyl-D-erythritol 4-phosphate synthase</fullName>
    </alternativeName>
</protein>
<dbReference type="EC" id="1.1.1.267" evidence="9"/>
<evidence type="ECO:0000256" key="3">
    <source>
        <dbReference type="ARBA" id="ARBA00022723"/>
    </source>
</evidence>
<dbReference type="Gene3D" id="1.10.1740.10">
    <property type="match status" value="1"/>
</dbReference>
<dbReference type="Proteomes" id="UP000230956">
    <property type="component" value="Unassembled WGS sequence"/>
</dbReference>
<dbReference type="GO" id="GO:0016853">
    <property type="term" value="F:isomerase activity"/>
    <property type="evidence" value="ECO:0007669"/>
    <property type="project" value="UniProtKB-KW"/>
</dbReference>
<feature type="domain" description="1-deoxy-D-xylulose 5-phosphate reductoisomerase C-terminal" evidence="11">
    <location>
        <begin position="147"/>
        <end position="230"/>
    </location>
</feature>
<dbReference type="InterPro" id="IPR003821">
    <property type="entry name" value="DXP_reductoisomerase"/>
</dbReference>
<feature type="binding site" evidence="9">
    <location>
        <position position="213"/>
    </location>
    <ligand>
        <name>1-deoxy-D-xylulose 5-phosphate</name>
        <dbReference type="ChEBI" id="CHEBI:57792"/>
    </ligand>
</feature>
<dbReference type="Pfam" id="PF02670">
    <property type="entry name" value="DXP_reductoisom"/>
    <property type="match status" value="1"/>
</dbReference>
<feature type="binding site" evidence="9">
    <location>
        <position position="177"/>
    </location>
    <ligand>
        <name>1-deoxy-D-xylulose 5-phosphate</name>
        <dbReference type="ChEBI" id="CHEBI:57792"/>
    </ligand>
</feature>
<feature type="domain" description="DXP reductoisomerase C-terminal" evidence="12">
    <location>
        <begin position="262"/>
        <end position="379"/>
    </location>
</feature>
<dbReference type="GO" id="GO:0030604">
    <property type="term" value="F:1-deoxy-D-xylulose-5-phosphate reductoisomerase activity"/>
    <property type="evidence" value="ECO:0007669"/>
    <property type="project" value="UniProtKB-UniRule"/>
</dbReference>
<comment type="catalytic activity">
    <reaction evidence="8">
        <text>2-C-methyl-D-erythritol 4-phosphate + NADP(+) = 1-deoxy-D-xylulose 5-phosphate + NADPH + H(+)</text>
        <dbReference type="Rhea" id="RHEA:13717"/>
        <dbReference type="ChEBI" id="CHEBI:15378"/>
        <dbReference type="ChEBI" id="CHEBI:57783"/>
        <dbReference type="ChEBI" id="CHEBI:57792"/>
        <dbReference type="ChEBI" id="CHEBI:58262"/>
        <dbReference type="ChEBI" id="CHEBI:58349"/>
        <dbReference type="EC" id="1.1.1.267"/>
    </reaction>
    <physiologicalReaction direction="right-to-left" evidence="8">
        <dbReference type="Rhea" id="RHEA:13719"/>
    </physiologicalReaction>
</comment>
<evidence type="ECO:0000313" key="14">
    <source>
        <dbReference type="Proteomes" id="UP000230956"/>
    </source>
</evidence>
<accession>A0A2M7TBM4</accession>
<dbReference type="PIRSF" id="PIRSF006205">
    <property type="entry name" value="Dxp_reductismrs"/>
    <property type="match status" value="1"/>
</dbReference>
<evidence type="ECO:0000256" key="7">
    <source>
        <dbReference type="ARBA" id="ARBA00023229"/>
    </source>
</evidence>
<evidence type="ECO:0000259" key="10">
    <source>
        <dbReference type="Pfam" id="PF02670"/>
    </source>
</evidence>
<keyword evidence="7 9" id="KW-0414">Isoprene biosynthesis</keyword>
<comment type="similarity">
    <text evidence="2 9">Belongs to the DXR family.</text>
</comment>
<evidence type="ECO:0000256" key="2">
    <source>
        <dbReference type="ARBA" id="ARBA00006825"/>
    </source>
</evidence>
<dbReference type="HAMAP" id="MF_00183">
    <property type="entry name" value="DXP_reductoisom"/>
    <property type="match status" value="1"/>
</dbReference>
<dbReference type="InterPro" id="IPR013512">
    <property type="entry name" value="DXP_reductoisomerase_N"/>
</dbReference>
<comment type="function">
    <text evidence="9">Catalyzes the NADPH-dependent rearrangement and reduction of 1-deoxy-D-xylulose-5-phosphate (DXP) to 2-C-methyl-D-erythritol 4-phosphate (MEP).</text>
</comment>
<organism evidence="13 14">
    <name type="scientific">Candidatus Aquicultor secundus</name>
    <dbReference type="NCBI Taxonomy" id="1973895"/>
    <lineage>
        <taxon>Bacteria</taxon>
        <taxon>Bacillati</taxon>
        <taxon>Actinomycetota</taxon>
        <taxon>Candidatus Aquicultoria</taxon>
        <taxon>Candidatus Aquicultorales</taxon>
        <taxon>Candidatus Aquicultoraceae</taxon>
        <taxon>Candidatus Aquicultor</taxon>
    </lineage>
</organism>
<evidence type="ECO:0000259" key="12">
    <source>
        <dbReference type="Pfam" id="PF13288"/>
    </source>
</evidence>
<comment type="cofactor">
    <cofactor evidence="9">
        <name>Mg(2+)</name>
        <dbReference type="ChEBI" id="CHEBI:18420"/>
    </cofactor>
    <cofactor evidence="9">
        <name>Mn(2+)</name>
        <dbReference type="ChEBI" id="CHEBI:29035"/>
    </cofactor>
</comment>
<feature type="binding site" evidence="9">
    <location>
        <position position="153"/>
    </location>
    <ligand>
        <name>1-deoxy-D-xylulose 5-phosphate</name>
        <dbReference type="ChEBI" id="CHEBI:57792"/>
    </ligand>
</feature>
<keyword evidence="13" id="KW-0413">Isomerase</keyword>
<feature type="binding site" evidence="9">
    <location>
        <position position="152"/>
    </location>
    <ligand>
        <name>1-deoxy-D-xylulose 5-phosphate</name>
        <dbReference type="ChEBI" id="CHEBI:57792"/>
    </ligand>
</feature>
<dbReference type="Gene3D" id="3.40.50.720">
    <property type="entry name" value="NAD(P)-binding Rossmann-like Domain"/>
    <property type="match status" value="1"/>
</dbReference>
<sequence>MLKNIVILGSSGSIGLQTIDVVKRYPELFNVVGLAVNKSIDALEQQIKELRPKAVVVVDAEKAQELSRRIAGTSNIPELLTSIEGLEQLAAHPEADLVLNALVGSVGLRPTLAALRAGKTLALANKESMVAGGAIVAKVREETGAEILPVDSEHNAIFQCMVGERKREIKRLIVTASGGPFRGRTFSELESVTVEEALKHPRWTMGPKITIDSATLMNKGLEVIEAHWLFDLPYEQIDVIVHPQSIIHSMVEFEDGSIKAHLGQTDMRIPIQYTLSYPDRLPAPLPSLDFVEVGKLTFEKPDVRNFPCLAYAYEAIRLGKTYPAVLNATNEQAVAAFLSKKIRFTDIPNIIKQVIERHEPGDETDLGIVLETEHRAREYADRLITSLIL</sequence>
<feature type="binding site" evidence="9">
    <location>
        <position position="125"/>
    </location>
    <ligand>
        <name>NADPH</name>
        <dbReference type="ChEBI" id="CHEBI:57783"/>
    </ligand>
</feature>
<dbReference type="SUPFAM" id="SSF51735">
    <property type="entry name" value="NAD(P)-binding Rossmann-fold domains"/>
    <property type="match status" value="1"/>
</dbReference>
<dbReference type="GO" id="GO:0070402">
    <property type="term" value="F:NADPH binding"/>
    <property type="evidence" value="ECO:0007669"/>
    <property type="project" value="InterPro"/>
</dbReference>
<evidence type="ECO:0000256" key="4">
    <source>
        <dbReference type="ARBA" id="ARBA00022857"/>
    </source>
</evidence>
<dbReference type="FunFam" id="3.40.50.720:FF:000045">
    <property type="entry name" value="1-deoxy-D-xylulose 5-phosphate reductoisomerase"/>
    <property type="match status" value="1"/>
</dbReference>
<feature type="binding site" evidence="9">
    <location>
        <position position="126"/>
    </location>
    <ligand>
        <name>1-deoxy-D-xylulose 5-phosphate</name>
        <dbReference type="ChEBI" id="CHEBI:57792"/>
    </ligand>
</feature>
<feature type="binding site" evidence="9">
    <location>
        <position position="151"/>
    </location>
    <ligand>
        <name>Mn(2+)</name>
        <dbReference type="ChEBI" id="CHEBI:29035"/>
    </ligand>
</feature>
<dbReference type="InterPro" id="IPR036169">
    <property type="entry name" value="DXPR_C_sf"/>
</dbReference>
<evidence type="ECO:0000256" key="5">
    <source>
        <dbReference type="ARBA" id="ARBA00023002"/>
    </source>
</evidence>
<dbReference type="GO" id="GO:0051484">
    <property type="term" value="P:isopentenyl diphosphate biosynthetic process, methylerythritol 4-phosphate pathway involved in terpenoid biosynthetic process"/>
    <property type="evidence" value="ECO:0007669"/>
    <property type="project" value="TreeGrafter"/>
</dbReference>
<feature type="binding site" evidence="9">
    <location>
        <position position="14"/>
    </location>
    <ligand>
        <name>NADPH</name>
        <dbReference type="ChEBI" id="CHEBI:57783"/>
    </ligand>
</feature>
<proteinExistence type="inferred from homology"/>
<comment type="caution">
    <text evidence="13">The sequence shown here is derived from an EMBL/GenBank/DDBJ whole genome shotgun (WGS) entry which is preliminary data.</text>
</comment>
<name>A0A2M7TBM4_9ACTN</name>
<gene>
    <name evidence="9" type="primary">dxr</name>
    <name evidence="13" type="ORF">COY37_00185</name>
</gene>
<evidence type="ECO:0000256" key="1">
    <source>
        <dbReference type="ARBA" id="ARBA00005094"/>
    </source>
</evidence>
<dbReference type="PANTHER" id="PTHR30525">
    <property type="entry name" value="1-DEOXY-D-XYLULOSE 5-PHOSPHATE REDUCTOISOMERASE"/>
    <property type="match status" value="1"/>
</dbReference>
<dbReference type="InterPro" id="IPR036291">
    <property type="entry name" value="NAD(P)-bd_dom_sf"/>
</dbReference>
<dbReference type="EMBL" id="PFNG01000006">
    <property type="protein sequence ID" value="PIZ42590.1"/>
    <property type="molecule type" value="Genomic_DNA"/>
</dbReference>
<evidence type="ECO:0000313" key="13">
    <source>
        <dbReference type="EMBL" id="PIZ42590.1"/>
    </source>
</evidence>
<dbReference type="InterPro" id="IPR026877">
    <property type="entry name" value="DXPR_C"/>
</dbReference>
<dbReference type="NCBIfam" id="TIGR00243">
    <property type="entry name" value="Dxr"/>
    <property type="match status" value="1"/>
</dbReference>
<dbReference type="AlphaFoldDB" id="A0A2M7TBM4"/>
<reference evidence="14" key="1">
    <citation type="submission" date="2017-09" db="EMBL/GenBank/DDBJ databases">
        <title>Depth-based differentiation of microbial function through sediment-hosted aquifers and enrichment of novel symbionts in the deep terrestrial subsurface.</title>
        <authorList>
            <person name="Probst A.J."/>
            <person name="Ladd B."/>
            <person name="Jarett J.K."/>
            <person name="Geller-Mcgrath D.E."/>
            <person name="Sieber C.M.K."/>
            <person name="Emerson J.B."/>
            <person name="Anantharaman K."/>
            <person name="Thomas B.C."/>
            <person name="Malmstrom R."/>
            <person name="Stieglmeier M."/>
            <person name="Klingl A."/>
            <person name="Woyke T."/>
            <person name="Ryan C.M."/>
            <person name="Banfield J.F."/>
        </authorList>
    </citation>
    <scope>NUCLEOTIDE SEQUENCE [LARGE SCALE GENOMIC DNA]</scope>
</reference>
<feature type="domain" description="1-deoxy-D-xylulose 5-phosphate reductoisomerase N-terminal" evidence="10">
    <location>
        <begin position="5"/>
        <end position="133"/>
    </location>
</feature>
<feature type="binding site" evidence="9">
    <location>
        <position position="200"/>
    </location>
    <ligand>
        <name>1-deoxy-D-xylulose 5-phosphate</name>
        <dbReference type="ChEBI" id="CHEBI:57792"/>
    </ligand>
</feature>
<evidence type="ECO:0000256" key="6">
    <source>
        <dbReference type="ARBA" id="ARBA00023211"/>
    </source>
</evidence>
<comment type="caution">
    <text evidence="9">Lacks conserved residue(s) required for the propagation of feature annotation.</text>
</comment>
<dbReference type="NCBIfam" id="NF009114">
    <property type="entry name" value="PRK12464.1"/>
    <property type="match status" value="1"/>
</dbReference>
<feature type="binding site" evidence="9">
    <location>
        <position position="13"/>
    </location>
    <ligand>
        <name>NADPH</name>
        <dbReference type="ChEBI" id="CHEBI:57783"/>
    </ligand>
</feature>
<evidence type="ECO:0000256" key="9">
    <source>
        <dbReference type="HAMAP-Rule" id="MF_00183"/>
    </source>
</evidence>
<feature type="binding site" evidence="9">
    <location>
        <position position="218"/>
    </location>
    <ligand>
        <name>1-deoxy-D-xylulose 5-phosphate</name>
        <dbReference type="ChEBI" id="CHEBI:57792"/>
    </ligand>
</feature>
<keyword evidence="6 9" id="KW-0464">Manganese</keyword>
<keyword evidence="4 9" id="KW-0521">NADP</keyword>
<dbReference type="SUPFAM" id="SSF69055">
    <property type="entry name" value="1-deoxy-D-xylulose-5-phosphate reductoisomerase, C-terminal domain"/>
    <property type="match status" value="1"/>
</dbReference>
<feature type="binding site" evidence="9">
    <location>
        <position position="153"/>
    </location>
    <ligand>
        <name>Mn(2+)</name>
        <dbReference type="ChEBI" id="CHEBI:29035"/>
    </ligand>
</feature>
<feature type="binding site" evidence="9">
    <location>
        <position position="222"/>
    </location>
    <ligand>
        <name>1-deoxy-D-xylulose 5-phosphate</name>
        <dbReference type="ChEBI" id="CHEBI:57792"/>
    </ligand>
</feature>
<keyword evidence="3 9" id="KW-0479">Metal-binding</keyword>
<feature type="binding site" evidence="9">
    <location>
        <position position="219"/>
    </location>
    <ligand>
        <name>1-deoxy-D-xylulose 5-phosphate</name>
        <dbReference type="ChEBI" id="CHEBI:57792"/>
    </ligand>
</feature>
<feature type="binding site" evidence="9">
    <location>
        <position position="38"/>
    </location>
    <ligand>
        <name>NADPH</name>
        <dbReference type="ChEBI" id="CHEBI:57783"/>
    </ligand>
</feature>
<keyword evidence="9" id="KW-0460">Magnesium</keyword>
<dbReference type="PANTHER" id="PTHR30525:SF0">
    <property type="entry name" value="1-DEOXY-D-XYLULOSE 5-PHOSPHATE REDUCTOISOMERASE, CHLOROPLASTIC"/>
    <property type="match status" value="1"/>
</dbReference>
<dbReference type="Pfam" id="PF13288">
    <property type="entry name" value="DXPR_C"/>
    <property type="match status" value="1"/>
</dbReference>
<comment type="pathway">
    <text evidence="1 9">Isoprenoid biosynthesis; isopentenyl diphosphate biosynthesis via DXP pathway; isopentenyl diphosphate from 1-deoxy-D-xylulose 5-phosphate: step 1/6.</text>
</comment>
<evidence type="ECO:0000256" key="8">
    <source>
        <dbReference type="ARBA" id="ARBA00048543"/>
    </source>
</evidence>
<dbReference type="RefSeq" id="WP_353682986.1">
    <property type="nucleotide sequence ID" value="NZ_PFKS01000114.1"/>
</dbReference>
<feature type="binding site" evidence="9">
    <location>
        <position position="222"/>
    </location>
    <ligand>
        <name>Mn(2+)</name>
        <dbReference type="ChEBI" id="CHEBI:29035"/>
    </ligand>
</feature>
<keyword evidence="5 9" id="KW-0560">Oxidoreductase</keyword>
<evidence type="ECO:0000259" key="11">
    <source>
        <dbReference type="Pfam" id="PF08436"/>
    </source>
</evidence>
<feature type="binding site" evidence="9">
    <location>
        <position position="12"/>
    </location>
    <ligand>
        <name>NADPH</name>
        <dbReference type="ChEBI" id="CHEBI:57783"/>
    </ligand>
</feature>